<dbReference type="PROSITE" id="PS50268">
    <property type="entry name" value="CADHERIN_2"/>
    <property type="match status" value="1"/>
</dbReference>
<evidence type="ECO:0000313" key="9">
    <source>
        <dbReference type="EMBL" id="NEX90633.1"/>
    </source>
</evidence>
<dbReference type="InterPro" id="IPR001343">
    <property type="entry name" value="Hemolysn_Ca-bd"/>
</dbReference>
<dbReference type="InterPro" id="IPR011049">
    <property type="entry name" value="Serralysin-like_metalloprot_C"/>
</dbReference>
<dbReference type="SUPFAM" id="SSF51120">
    <property type="entry name" value="beta-Roll"/>
    <property type="match status" value="2"/>
</dbReference>
<dbReference type="EMBL" id="JAAILA010000034">
    <property type="protein sequence ID" value="NEX90633.1"/>
    <property type="molecule type" value="Genomic_DNA"/>
</dbReference>
<dbReference type="Pfam" id="PF17803">
    <property type="entry name" value="Cadherin_4"/>
    <property type="match status" value="2"/>
</dbReference>
<keyword evidence="10" id="KW-1185">Reference proteome</keyword>
<feature type="non-terminal residue" evidence="9">
    <location>
        <position position="1"/>
    </location>
</feature>
<evidence type="ECO:0000256" key="7">
    <source>
        <dbReference type="SAM" id="MobiDB-lite"/>
    </source>
</evidence>
<sequence length="1760" mass="176494">ITGTNDAPVSTNDSVTTDEGTAILLSLLDFGSYADAEGSAIAAVKITTLENNGSLEFFNGSNWVGVTADQVISAADISGGKLRFVPDGNENGSPYGTVGFKVSDGAVFSTSEYALTLNVTAVNDSPSIELSPTTNSYNVRDEFSATAYNNNDGSTNWANNWTENGEATNATAGDIRIVNVSGAMALQFGDSVGAIDNADDSIQRTVNLSGAESATLSFDYRRVDLDNAGDQVLVQVSSDNGANFTTVQTLAGAGNDASFLSSSIDISAYISATTVVRIVASAGLNSLTEGDFVYIDNVNVAYVISNTPTYTEGGAAVLLDSGAALSDLELDAANNYAGATLTLSRNGGANAYDVFSGNGLLSLSGGNVIYNGTNVGAYTQSGGMLAITFNGNATSGVADGVLQSLAYANTNTTPPASVQIHYVFSDGNSGAQGSGGALSAAGDVTVNIVAVNDAPVNSVPTSISVTEDTATKLTGISVSDTDIGGSNLTVTLSIPGSSGALSALSAGGVTIGGSATAITLTGTLTAINAFLANPAQGVTYTPVANATADVILTVTSSDGGATGTGSTQTDSDTVTLDLLAVNDAPVLNTAATPTGTAVAEDAVAPAGGVGTLVSSLVDFNPPAGGNNNVSDVDSGPVTGIAVTAADAANGTWYYSLDGGTNWLLLGIPTGGAARLLAADVDNRLYFRPYADYDGSASITFRAWDQTAGTDGGIADTTVNGGSTAYSTATDTAIFDVTAVNDAPVFAASGGLLTIISNSGSGSVSFTEAALAAYFSDPEGSAIGINTVQESSGLDDASGTSLGAGNVGTAGTITIDDNGTLDGSFLVNATDGSASSATVSIAFDNNNTGTFTLSATGSGDSIIVADQSSDTTLNGGAGADYLIGNSGNDKLVGADNDKVLNGGNGTDTLQINAHFTSSSDSQIVNVESVVLTVAATLNLSNQSEGFTVSGSTGADSITGGSGGDRINGGSGNDTLMGGSGSDQFRLQTNGGNDTIVDYVDGTDEIAFLDNGSTGSGSVNFGNTSGDTDGNTLSGSDFDARASFAAIQSSDDNQVVRISAAGIASADILAADAGDDATNTYVIVFNDELDRGEIWFDTNWNDTANRVQVATLNNITTLAQLNAIDEDDIDVYSSPVVAPAGVAGSPINLALTEPTDAAGDLTVTVSGVPVGWSISGGTDNGDGSWTVVTDDPSSLTVTTAADFAGAMVLPVSMSWTNADGSEGHATLLDNVEAYAPGSPIFALSQDDNLSGSSGADTFVFAQPIAHNQVYGFDVAADRLDLIGFGAGLDFTSLQIAGDGQGNAVITLGPDSSITLRGVDAGALGAANFVFDLAPEMSNSGTMILHDGAMLPLGGFLDNSGSLVLDSQGRDTRLEVLVEHLTLRGGGQVVLSDSPTNLIVGSTPQSRLVNENNTISGAGQLGGGQLMLANAGLILANGLHALLLDSGNNVIDNSGTLAATGAGGMTVTSALDNSGHLWANGGDLRLLGDVTGGGSATIDGDATLAFGGAARLGSVAFHGDGAGTLAVEADDAMSLGTILGLEQEDGLLLSDLIFGADTRLSYSASADGTGGLLTVSDGTQSAALRLLGHYSEGDFQLAGEADGSVKVGYGGAASGTLIGTMEDDDLQGGAGNDILVGRAGSDLLHGSGGADTFAWLQGDLEAGKVTRDYVADFNQGEGDRLDLSDLLDQDGSQTMDSLKSLLSMVQETDGIHLQVQDTTTHQVAQDIVLMNHTFGSLTGDASSTASQVIDYMLSNHRLDIDNP</sequence>
<feature type="domain" description="Cadherin" evidence="8">
    <location>
        <begin position="457"/>
        <end position="587"/>
    </location>
</feature>
<dbReference type="PROSITE" id="PS00330">
    <property type="entry name" value="HEMOLYSIN_CALCIUM"/>
    <property type="match status" value="2"/>
</dbReference>
<reference evidence="9 10" key="1">
    <citation type="submission" date="2020-02" db="EMBL/GenBank/DDBJ databases">
        <title>Genome sequencing of Aeromonas rivipollensis.</title>
        <authorList>
            <person name="Fono-Tamo Ubani E.K."/>
            <person name="Lekota K.E."/>
        </authorList>
    </citation>
    <scope>NUCLEOTIDE SEQUENCE [LARGE SCALE GENOMIC DNA]</scope>
    <source>
        <strain evidence="9 10">G78</strain>
    </source>
</reference>
<keyword evidence="3" id="KW-0677">Repeat</keyword>
<comment type="subcellular location">
    <subcellularLocation>
        <location evidence="1">Membrane</location>
    </subcellularLocation>
</comment>
<name>A0ABX0D328_9GAMM</name>
<evidence type="ECO:0000256" key="3">
    <source>
        <dbReference type="ARBA" id="ARBA00022737"/>
    </source>
</evidence>
<dbReference type="PRINTS" id="PR00313">
    <property type="entry name" value="CABNDNGRPT"/>
</dbReference>
<dbReference type="InterPro" id="IPR002126">
    <property type="entry name" value="Cadherin-like_dom"/>
</dbReference>
<evidence type="ECO:0000256" key="6">
    <source>
        <dbReference type="ARBA" id="ARBA00023136"/>
    </source>
</evidence>
<gene>
    <name evidence="9" type="ORF">G4923_18380</name>
</gene>
<organism evidence="9 10">
    <name type="scientific">Aeromonas rivipollensis</name>
    <dbReference type="NCBI Taxonomy" id="948519"/>
    <lineage>
        <taxon>Bacteria</taxon>
        <taxon>Pseudomonadati</taxon>
        <taxon>Pseudomonadota</taxon>
        <taxon>Gammaproteobacteria</taxon>
        <taxon>Aeromonadales</taxon>
        <taxon>Aeromonadaceae</taxon>
        <taxon>Aeromonas</taxon>
    </lineage>
</organism>
<dbReference type="Gene3D" id="2.60.120.260">
    <property type="entry name" value="Galactose-binding domain-like"/>
    <property type="match status" value="1"/>
</dbReference>
<accession>A0ABX0D328</accession>
<dbReference type="PRINTS" id="PR01488">
    <property type="entry name" value="RTXTOXINA"/>
</dbReference>
<dbReference type="InterPro" id="IPR019960">
    <property type="entry name" value="T1SS_VCA0849"/>
</dbReference>
<dbReference type="InterPro" id="IPR018511">
    <property type="entry name" value="Hemolysin-typ_Ca-bd_CS"/>
</dbReference>
<proteinExistence type="predicted"/>
<evidence type="ECO:0000256" key="1">
    <source>
        <dbReference type="ARBA" id="ARBA00004370"/>
    </source>
</evidence>
<evidence type="ECO:0000256" key="4">
    <source>
        <dbReference type="ARBA" id="ARBA00022837"/>
    </source>
</evidence>
<keyword evidence="2" id="KW-0800">Toxin</keyword>
<dbReference type="Pfam" id="PF00353">
    <property type="entry name" value="HemolysinCabind"/>
    <property type="match status" value="3"/>
</dbReference>
<comment type="caution">
    <text evidence="9">The sequence shown here is derived from an EMBL/GenBank/DDBJ whole genome shotgun (WGS) entry which is preliminary data.</text>
</comment>
<protein>
    <submittedName>
        <fullName evidence="9">Type I secretion C-terminal target domain-containing protein</fullName>
    </submittedName>
</protein>
<evidence type="ECO:0000256" key="2">
    <source>
        <dbReference type="ARBA" id="ARBA00022656"/>
    </source>
</evidence>
<feature type="compositionally biased region" description="Gly residues" evidence="7">
    <location>
        <begin position="958"/>
        <end position="970"/>
    </location>
</feature>
<dbReference type="NCBIfam" id="TIGR03661">
    <property type="entry name" value="T1SS_VCA0849"/>
    <property type="match status" value="1"/>
</dbReference>
<dbReference type="Proteomes" id="UP000472827">
    <property type="component" value="Unassembled WGS sequence"/>
</dbReference>
<dbReference type="InterPro" id="IPR040853">
    <property type="entry name" value="RapA2_cadherin-like"/>
</dbReference>
<keyword evidence="6" id="KW-0472">Membrane</keyword>
<feature type="region of interest" description="Disordered" evidence="7">
    <location>
        <begin position="947"/>
        <end position="981"/>
    </location>
</feature>
<dbReference type="InterPro" id="IPR003995">
    <property type="entry name" value="RTX_toxin_determinant-A"/>
</dbReference>
<keyword evidence="5" id="KW-0843">Virulence</keyword>
<evidence type="ECO:0000259" key="8">
    <source>
        <dbReference type="PROSITE" id="PS50268"/>
    </source>
</evidence>
<evidence type="ECO:0000256" key="5">
    <source>
        <dbReference type="ARBA" id="ARBA00023026"/>
    </source>
</evidence>
<dbReference type="Gene3D" id="2.150.10.10">
    <property type="entry name" value="Serralysin-like metalloprotease, C-terminal"/>
    <property type="match status" value="3"/>
</dbReference>
<keyword evidence="4" id="KW-0106">Calcium</keyword>
<evidence type="ECO:0000313" key="10">
    <source>
        <dbReference type="Proteomes" id="UP000472827"/>
    </source>
</evidence>